<dbReference type="InterPro" id="IPR040911">
    <property type="entry name" value="Exostosin_GT47"/>
</dbReference>
<protein>
    <recommendedName>
        <fullName evidence="1">Exostosin GT47 domain-containing protein</fullName>
    </recommendedName>
</protein>
<organism evidence="2">
    <name type="scientific">viral metagenome</name>
    <dbReference type="NCBI Taxonomy" id="1070528"/>
    <lineage>
        <taxon>unclassified sequences</taxon>
        <taxon>metagenomes</taxon>
        <taxon>organismal metagenomes</taxon>
    </lineage>
</organism>
<dbReference type="InterPro" id="IPR004263">
    <property type="entry name" value="Exostosin"/>
</dbReference>
<accession>A0A6C0LYQ4</accession>
<dbReference type="EMBL" id="MN740592">
    <property type="protein sequence ID" value="QHU35433.1"/>
    <property type="molecule type" value="Genomic_DNA"/>
</dbReference>
<name>A0A6C0LYQ4_9ZZZZ</name>
<sequence length="304" mass="36515">MSYEECIKNYKLFWQYPVITEKTFYEQNKHIDNYVAFPWASIKDSGYDLQVIYKILKPYIKTKINFTCCQHISFRKFINLFKMLDIKIVYAPHKIIGEDEINGVKILPCPLFAVNFEDKTMNKLFQNLNKNDFINKKREYLYSFQGAYRERWYLTDVRKRIFEMKHPENTYINYIGQWHFENIVYNKKQNNKGELNIDDKHIKNKEEYNQLLLKSRFTLCPSGSGPNSIRFWESLAVGSIPILLADTLDLPKHVLWDEAIVRVKEADLKKIPNILKDIDFSKEKIMRENCIKIYNHFKNNYRNI</sequence>
<feature type="domain" description="Exostosin GT47" evidence="1">
    <location>
        <begin position="134"/>
        <end position="277"/>
    </location>
</feature>
<dbReference type="AlphaFoldDB" id="A0A6C0LYQ4"/>
<evidence type="ECO:0000259" key="1">
    <source>
        <dbReference type="Pfam" id="PF03016"/>
    </source>
</evidence>
<proteinExistence type="predicted"/>
<reference evidence="2" key="1">
    <citation type="journal article" date="2020" name="Nature">
        <title>Giant virus diversity and host interactions through global metagenomics.</title>
        <authorList>
            <person name="Schulz F."/>
            <person name="Roux S."/>
            <person name="Paez-Espino D."/>
            <person name="Jungbluth S."/>
            <person name="Walsh D.A."/>
            <person name="Denef V.J."/>
            <person name="McMahon K.D."/>
            <person name="Konstantinidis K.T."/>
            <person name="Eloe-Fadrosh E.A."/>
            <person name="Kyrpides N.C."/>
            <person name="Woyke T."/>
        </authorList>
    </citation>
    <scope>NUCLEOTIDE SEQUENCE</scope>
    <source>
        <strain evidence="2">GVMAG-S-1017745-26</strain>
    </source>
</reference>
<dbReference type="Pfam" id="PF03016">
    <property type="entry name" value="Exostosin_GT47"/>
    <property type="match status" value="1"/>
</dbReference>
<dbReference type="GO" id="GO:0016757">
    <property type="term" value="F:glycosyltransferase activity"/>
    <property type="evidence" value="ECO:0007669"/>
    <property type="project" value="InterPro"/>
</dbReference>
<dbReference type="PANTHER" id="PTHR11062">
    <property type="entry name" value="EXOSTOSIN HEPARAN SULFATE GLYCOSYLTRANSFERASE -RELATED"/>
    <property type="match status" value="1"/>
</dbReference>
<evidence type="ECO:0000313" key="2">
    <source>
        <dbReference type="EMBL" id="QHU35433.1"/>
    </source>
</evidence>